<dbReference type="Proteomes" id="UP000639772">
    <property type="component" value="Unassembled WGS sequence"/>
</dbReference>
<dbReference type="InterPro" id="IPR008889">
    <property type="entry name" value="VQ"/>
</dbReference>
<evidence type="ECO:0000256" key="1">
    <source>
        <dbReference type="SAM" id="MobiDB-lite"/>
    </source>
</evidence>
<gene>
    <name evidence="3" type="ORF">HPP92_026620</name>
</gene>
<dbReference type="PANTHER" id="PTHR33143">
    <property type="entry name" value="F16F4.1 PROTEIN-RELATED"/>
    <property type="match status" value="1"/>
</dbReference>
<evidence type="ECO:0000259" key="2">
    <source>
        <dbReference type="Pfam" id="PF05678"/>
    </source>
</evidence>
<evidence type="ECO:0000313" key="4">
    <source>
        <dbReference type="Proteomes" id="UP000639772"/>
    </source>
</evidence>
<feature type="region of interest" description="Disordered" evidence="1">
    <location>
        <begin position="134"/>
        <end position="168"/>
    </location>
</feature>
<sequence length="168" mass="18933">MQFERNFQYNLLYPSLTQKETTFNLHHKKKKRTNNLFLCLPPLLHSITMFPHPHKTIICSTSKKTKGKMAPSSSSKAPTTLRVARESFKPRKPDSPDRRSPVIVHLEPAKVIHAEPQEFMSLVQYLTGKRLPPAVKDRPQEVSPSSASAHSVPDINVAYDGGDDESGF</sequence>
<dbReference type="EMBL" id="JADCNM010000097">
    <property type="protein sequence ID" value="KAG0450672.1"/>
    <property type="molecule type" value="Genomic_DNA"/>
</dbReference>
<feature type="region of interest" description="Disordered" evidence="1">
    <location>
        <begin position="62"/>
        <end position="101"/>
    </location>
</feature>
<feature type="domain" description="VQ" evidence="2">
    <location>
        <begin position="108"/>
        <end position="129"/>
    </location>
</feature>
<protein>
    <recommendedName>
        <fullName evidence="2">VQ domain-containing protein</fullName>
    </recommendedName>
</protein>
<name>A0A835PI04_VANPL</name>
<evidence type="ECO:0000313" key="3">
    <source>
        <dbReference type="EMBL" id="KAG0450672.1"/>
    </source>
</evidence>
<organism evidence="3 4">
    <name type="scientific">Vanilla planifolia</name>
    <name type="common">Vanilla</name>
    <dbReference type="NCBI Taxonomy" id="51239"/>
    <lineage>
        <taxon>Eukaryota</taxon>
        <taxon>Viridiplantae</taxon>
        <taxon>Streptophyta</taxon>
        <taxon>Embryophyta</taxon>
        <taxon>Tracheophyta</taxon>
        <taxon>Spermatophyta</taxon>
        <taxon>Magnoliopsida</taxon>
        <taxon>Liliopsida</taxon>
        <taxon>Asparagales</taxon>
        <taxon>Orchidaceae</taxon>
        <taxon>Vanilloideae</taxon>
        <taxon>Vanilleae</taxon>
        <taxon>Vanilla</taxon>
    </lineage>
</organism>
<proteinExistence type="predicted"/>
<reference evidence="3 4" key="1">
    <citation type="journal article" date="2020" name="Nat. Food">
        <title>A phased Vanilla planifolia genome enables genetic improvement of flavour and production.</title>
        <authorList>
            <person name="Hasing T."/>
            <person name="Tang H."/>
            <person name="Brym M."/>
            <person name="Khazi F."/>
            <person name="Huang T."/>
            <person name="Chambers A.H."/>
        </authorList>
    </citation>
    <scope>NUCLEOTIDE SEQUENCE [LARGE SCALE GENOMIC DNA]</scope>
    <source>
        <tissue evidence="3">Leaf</tissue>
    </source>
</reference>
<dbReference type="Pfam" id="PF05678">
    <property type="entry name" value="VQ"/>
    <property type="match status" value="1"/>
</dbReference>
<feature type="compositionally biased region" description="Low complexity" evidence="1">
    <location>
        <begin position="142"/>
        <end position="153"/>
    </location>
</feature>
<comment type="caution">
    <text evidence="3">The sequence shown here is derived from an EMBL/GenBank/DDBJ whole genome shotgun (WGS) entry which is preliminary data.</text>
</comment>
<dbReference type="PANTHER" id="PTHR33143:SF6">
    <property type="entry name" value="OS08G0102900 PROTEIN"/>
    <property type="match status" value="1"/>
</dbReference>
<dbReference type="OrthoDB" id="1518325at2759"/>
<dbReference type="AlphaFoldDB" id="A0A835PI04"/>
<feature type="compositionally biased region" description="Basic and acidic residues" evidence="1">
    <location>
        <begin position="83"/>
        <end position="100"/>
    </location>
</feature>
<accession>A0A835PI04</accession>
<dbReference type="InterPro" id="IPR039607">
    <property type="entry name" value="VQ_8/17/18/20/21/25"/>
</dbReference>
<dbReference type="GO" id="GO:0005634">
    <property type="term" value="C:nucleus"/>
    <property type="evidence" value="ECO:0007669"/>
    <property type="project" value="TreeGrafter"/>
</dbReference>